<dbReference type="CDD" id="cd01392">
    <property type="entry name" value="HTH_LacI"/>
    <property type="match status" value="1"/>
</dbReference>
<dbReference type="InterPro" id="IPR010982">
    <property type="entry name" value="Lambda_DNA-bd_dom_sf"/>
</dbReference>
<dbReference type="Gene3D" id="1.10.260.40">
    <property type="entry name" value="lambda repressor-like DNA-binding domains"/>
    <property type="match status" value="1"/>
</dbReference>
<dbReference type="SUPFAM" id="SSF53822">
    <property type="entry name" value="Periplasmic binding protein-like I"/>
    <property type="match status" value="1"/>
</dbReference>
<dbReference type="InterPro" id="IPR001761">
    <property type="entry name" value="Peripla_BP/Lac1_sug-bd_dom"/>
</dbReference>
<evidence type="ECO:0000256" key="1">
    <source>
        <dbReference type="ARBA" id="ARBA00023015"/>
    </source>
</evidence>
<evidence type="ECO:0000256" key="2">
    <source>
        <dbReference type="ARBA" id="ARBA00023125"/>
    </source>
</evidence>
<dbReference type="SUPFAM" id="SSF47413">
    <property type="entry name" value="lambda repressor-like DNA-binding domains"/>
    <property type="match status" value="1"/>
</dbReference>
<keyword evidence="2" id="KW-0238">DNA-binding</keyword>
<keyword evidence="3" id="KW-0804">Transcription</keyword>
<feature type="domain" description="HTH lacI-type" evidence="4">
    <location>
        <begin position="1"/>
        <end position="56"/>
    </location>
</feature>
<dbReference type="Gene3D" id="3.40.50.2300">
    <property type="match status" value="2"/>
</dbReference>
<dbReference type="InterPro" id="IPR000843">
    <property type="entry name" value="HTH_LacI"/>
</dbReference>
<evidence type="ECO:0000259" key="4">
    <source>
        <dbReference type="PROSITE" id="PS50932"/>
    </source>
</evidence>
<evidence type="ECO:0000313" key="5">
    <source>
        <dbReference type="EMBL" id="KKL79348.1"/>
    </source>
</evidence>
<organism evidence="5">
    <name type="scientific">marine sediment metagenome</name>
    <dbReference type="NCBI Taxonomy" id="412755"/>
    <lineage>
        <taxon>unclassified sequences</taxon>
        <taxon>metagenomes</taxon>
        <taxon>ecological metagenomes</taxon>
    </lineage>
</organism>
<name>A0A0F9EZ19_9ZZZZ</name>
<feature type="non-terminal residue" evidence="5">
    <location>
        <position position="1"/>
    </location>
</feature>
<dbReference type="Pfam" id="PF00356">
    <property type="entry name" value="LacI"/>
    <property type="match status" value="1"/>
</dbReference>
<keyword evidence="1" id="KW-0805">Transcription regulation</keyword>
<dbReference type="EMBL" id="LAZR01023198">
    <property type="protein sequence ID" value="KKL79348.1"/>
    <property type="molecule type" value="Genomic_DNA"/>
</dbReference>
<reference evidence="5" key="1">
    <citation type="journal article" date="2015" name="Nature">
        <title>Complex archaea that bridge the gap between prokaryotes and eukaryotes.</title>
        <authorList>
            <person name="Spang A."/>
            <person name="Saw J.H."/>
            <person name="Jorgensen S.L."/>
            <person name="Zaremba-Niedzwiedzka K."/>
            <person name="Martijn J."/>
            <person name="Lind A.E."/>
            <person name="van Eijk R."/>
            <person name="Schleper C."/>
            <person name="Guy L."/>
            <person name="Ettema T.J."/>
        </authorList>
    </citation>
    <scope>NUCLEOTIDE SEQUENCE</scope>
</reference>
<accession>A0A0F9EZ19</accession>
<protein>
    <recommendedName>
        <fullName evidence="4">HTH lacI-type domain-containing protein</fullName>
    </recommendedName>
</protein>
<sequence length="334" mass="37201">TIRDVAKKAGVSISTISRVLSPQINSYMREETKEKVLKAIKELDYRPDIRAQSLRGRGTRIIGLVMPDALNPFYQELAYVLEEVCYREKYGLLVCSSKNSITRELAYIDLLESQKVDGIIISTVGLKAIKLNNLVGKGIPIVLMDRDVPGANIPVMFTNNYLGGCQATQHLIDLGHKKIACIAGSMNTLSSINRLKGYTDTLQKNGLEVDKKLIKEGKLIYEDGYKLMKELARKSSDGFTAVFCLNDLVALGAIRAVQEDSKSIPSDYSIVGFDNISLSSISNPPLTTIAQPIKQIAQGAFRTIKRWKKQGSLKKEHRFWDTKLIVRESCKEIS</sequence>
<dbReference type="PANTHER" id="PTHR30146">
    <property type="entry name" value="LACI-RELATED TRANSCRIPTIONAL REPRESSOR"/>
    <property type="match status" value="1"/>
</dbReference>
<dbReference type="Pfam" id="PF00532">
    <property type="entry name" value="Peripla_BP_1"/>
    <property type="match status" value="1"/>
</dbReference>
<dbReference type="CDD" id="cd06267">
    <property type="entry name" value="PBP1_LacI_sugar_binding-like"/>
    <property type="match status" value="1"/>
</dbReference>
<dbReference type="GO" id="GO:0003700">
    <property type="term" value="F:DNA-binding transcription factor activity"/>
    <property type="evidence" value="ECO:0007669"/>
    <property type="project" value="TreeGrafter"/>
</dbReference>
<dbReference type="PROSITE" id="PS00356">
    <property type="entry name" value="HTH_LACI_1"/>
    <property type="match status" value="1"/>
</dbReference>
<dbReference type="InterPro" id="IPR028082">
    <property type="entry name" value="Peripla_BP_I"/>
</dbReference>
<dbReference type="PRINTS" id="PR00036">
    <property type="entry name" value="HTHLACI"/>
</dbReference>
<evidence type="ECO:0000256" key="3">
    <source>
        <dbReference type="ARBA" id="ARBA00023163"/>
    </source>
</evidence>
<dbReference type="GO" id="GO:0000976">
    <property type="term" value="F:transcription cis-regulatory region binding"/>
    <property type="evidence" value="ECO:0007669"/>
    <property type="project" value="TreeGrafter"/>
</dbReference>
<dbReference type="AlphaFoldDB" id="A0A0F9EZ19"/>
<comment type="caution">
    <text evidence="5">The sequence shown here is derived from an EMBL/GenBank/DDBJ whole genome shotgun (WGS) entry which is preliminary data.</text>
</comment>
<dbReference type="SMART" id="SM00354">
    <property type="entry name" value="HTH_LACI"/>
    <property type="match status" value="1"/>
</dbReference>
<dbReference type="PROSITE" id="PS50932">
    <property type="entry name" value="HTH_LACI_2"/>
    <property type="match status" value="1"/>
</dbReference>
<dbReference type="PANTHER" id="PTHR30146:SF109">
    <property type="entry name" value="HTH-TYPE TRANSCRIPTIONAL REGULATOR GALS"/>
    <property type="match status" value="1"/>
</dbReference>
<gene>
    <name evidence="5" type="ORF">LCGC14_2015750</name>
</gene>
<proteinExistence type="predicted"/>